<gene>
    <name evidence="1" type="ORF">IFT41_17940</name>
</gene>
<organism evidence="1 2">
    <name type="scientific">Enterobacter agglomerans</name>
    <name type="common">Erwinia herbicola</name>
    <name type="synonym">Pantoea agglomerans</name>
    <dbReference type="NCBI Taxonomy" id="549"/>
    <lineage>
        <taxon>Bacteria</taxon>
        <taxon>Pseudomonadati</taxon>
        <taxon>Pseudomonadota</taxon>
        <taxon>Gammaproteobacteria</taxon>
        <taxon>Enterobacterales</taxon>
        <taxon>Erwiniaceae</taxon>
        <taxon>Pantoea</taxon>
        <taxon>Pantoea agglomerans group</taxon>
    </lineage>
</organism>
<comment type="caution">
    <text evidence="1">The sequence shown here is derived from an EMBL/GenBank/DDBJ whole genome shotgun (WGS) entry which is preliminary data.</text>
</comment>
<sequence>MASDWNDELDKYENGRSFGDDLKDSVRATFSILGHMKGSRKKYRSVSKENG</sequence>
<dbReference type="Proteomes" id="UP000610459">
    <property type="component" value="Unassembled WGS sequence"/>
</dbReference>
<evidence type="ECO:0000313" key="2">
    <source>
        <dbReference type="Proteomes" id="UP000610459"/>
    </source>
</evidence>
<accession>A0ACC5PSI3</accession>
<evidence type="ECO:0000313" key="1">
    <source>
        <dbReference type="EMBL" id="MBD8127985.1"/>
    </source>
</evidence>
<protein>
    <submittedName>
        <fullName evidence="1">Uncharacterized protein</fullName>
    </submittedName>
</protein>
<proteinExistence type="predicted"/>
<reference evidence="1 2" key="1">
    <citation type="journal article" date="2020" name="FEMS Microbiol. Ecol.">
        <title>Temporal dynamics of bacterial communities during seed development and maturation.</title>
        <authorList>
            <person name="Chesneau G."/>
            <person name="Torres-Cortes G."/>
            <person name="Briand M."/>
            <person name="Darrasse A."/>
            <person name="Preveaux A."/>
            <person name="Marais C."/>
            <person name="Jacques M.A."/>
            <person name="Shade A."/>
            <person name="Barret M."/>
        </authorList>
    </citation>
    <scope>NUCLEOTIDE SEQUENCE [LARGE SCALE GENOMIC DNA]</scope>
    <source>
        <strain evidence="1 2">CFBP13709</strain>
    </source>
</reference>
<keyword evidence="2" id="KW-1185">Reference proteome</keyword>
<name>A0ACC5PSI3_ENTAG</name>
<dbReference type="EMBL" id="JACYNR010000012">
    <property type="protein sequence ID" value="MBD8127985.1"/>
    <property type="molecule type" value="Genomic_DNA"/>
</dbReference>